<feature type="domain" description="Teneurin-like YD-shell" evidence="3">
    <location>
        <begin position="847"/>
        <end position="1010"/>
    </location>
</feature>
<feature type="region of interest" description="Disordered" evidence="2">
    <location>
        <begin position="1523"/>
        <end position="1549"/>
    </location>
</feature>
<sequence>MNAPKWSALAVTAISSTVLFLSLTFVLEAAHAAGSNNEAIAGAIRAAHFAEPLVTTAVTSPEDDQALFKAVATYNQRTTPDDISGLTKFLDEHPHSGWASALNTNLGLSYLHDGYFSRAIEVWQKAWIEGKEAKDPRARALVDRAVGELAQLEANLGHNEQLTALFDDIGHRPITGSATEAIQNAREELVLETKDPRHLFICGPLALKQLMLARNVSFDKVDFLQWYRAASDGTNLAEVGRLADKANLAHQLILREPGQAVPVPSIVHWKVGHFAAIVGEANGRYHVRDSVFSGTDLWVTKAALDAEASGYFLVPSDVQADRRWRAVDVAEASKIWGKGPTNGTRQGGGCCDPNANGPGPDGPGPNGPGPNGPGPNSPGPNGPGPNGPGPNGPNGPNGPPTASKSLTCPLCGYNIKESSVSVSLSDTPVGYAPPIGPSAKVSVSYNQREDSQPAVFSFFNVSPKWTFSWLAYVTDDPTNAGANVSRYMQGGGAFYYLGYDSNSGAFAAQDDDGSILVREASTPTTYRRQLRDGSTEIYAQSDGATAYPRRIFLSQVLDPQGNALTLTYDGQQRLVSLTDAVGRLTTFTYGLAGFPLLVTKITDPFGRNATLTYDGSGRLSSIADIIGLTSSFTYDANSLVNSMTTPYGTTSFAYTAPGTSAPPRFVEVTDPLGYHEREEWLEPAPIPNSDPAATVPQGMPIDPTNGYLEYRNSFHWDKDAYVAAGCTPTGGCDYTKARIRHFVHMPNTSLKGTAIESVKYPLENRIWYEYPGQSSSIYGGTYAQPIAIGRVLDDGTTQLTKFSYDTGGFFNLTRVVDPVGRTTSYAYANQIDLAAVSQVTQAGVQTTIAQYIYNSHHRPLLYVDAAGETTNFTYNAAGQLTSSTNPKAEKTSYHYDSSGNLTSVTNANNATASTYTYDIFDRVRTYTDSEGWTAAYDYDAADRLTKITYPDGTADLYGYNRLDLASYKDRQNRLWTYAYDANRRLTKITDPIGSQTLFGYDGLDQLASLSDSNDNTTNWTYDVQSRLTQKTYADSSAVTYAYEDTTSRLKSVLDALGQTKQFSYFKDNRPSGITYLNAVHSTPNVSFGYDAYFPRVKSMTDGTGTTQYSYVPPFTQGALQLQQENGPLPSSAIAYTYDELGRSASRTVAGAGTEIFGYDMIGRVIGHTSDLGSFTLSYLGQTGQIANRQLASSTLSTTWSYLPNSGDRRLAGINNVGLSAGQYSTYQYTTTPENLITAVTETSDSSTSYPTASTQTASYNSLNQLTNLSGQTLSYDANGNLLSDGQRNYGWDAENRLIGISYPVEPGKATAFAYDGLSRRATITSTPAGSGGTSAATSYIWCGLFPCQTRNAANLPTRAYYAEGEIALVTAPQSYFYGLDQIGSVRRVFTASNAPAYAYDPYGHPLQATARLTEFGYAEMFTDADSGLDLTLFRVYDTLSGRWLSRDPFGEIGDVRVSSNALWSDLAWLPFVGQYNGYTYVASNPVSWIDPLGLARSCGEKIRSFCAGLLALCSQYVVGDPGGNTADPPSEPPIIEIDPTSAGQGRKKR</sequence>
<name>A0ABW4UIE8_9HYPH</name>
<dbReference type="InterPro" id="IPR006530">
    <property type="entry name" value="YD"/>
</dbReference>
<dbReference type="Proteomes" id="UP001597405">
    <property type="component" value="Unassembled WGS sequence"/>
</dbReference>
<keyword evidence="5" id="KW-1185">Reference proteome</keyword>
<feature type="region of interest" description="Disordered" evidence="2">
    <location>
        <begin position="336"/>
        <end position="403"/>
    </location>
</feature>
<dbReference type="RefSeq" id="WP_379101786.1">
    <property type="nucleotide sequence ID" value="NZ_JBHUGZ010000016.1"/>
</dbReference>
<accession>A0ABW4UIE8</accession>
<comment type="caution">
    <text evidence="4">The sequence shown here is derived from an EMBL/GenBank/DDBJ whole genome shotgun (WGS) entry which is preliminary data.</text>
</comment>
<dbReference type="InterPro" id="IPR050708">
    <property type="entry name" value="T6SS_VgrG/RHS"/>
</dbReference>
<organism evidence="4 5">
    <name type="scientific">Mesorhizobium newzealandense</name>
    <dbReference type="NCBI Taxonomy" id="1300302"/>
    <lineage>
        <taxon>Bacteria</taxon>
        <taxon>Pseudomonadati</taxon>
        <taxon>Pseudomonadota</taxon>
        <taxon>Alphaproteobacteria</taxon>
        <taxon>Hyphomicrobiales</taxon>
        <taxon>Phyllobacteriaceae</taxon>
        <taxon>Mesorhizobium</taxon>
    </lineage>
</organism>
<dbReference type="CDD" id="cd02259">
    <property type="entry name" value="Peptidase_C39_like"/>
    <property type="match status" value="1"/>
</dbReference>
<dbReference type="Pfam" id="PF25023">
    <property type="entry name" value="TEN_YD-shell"/>
    <property type="match status" value="3"/>
</dbReference>
<feature type="domain" description="Teneurin-like YD-shell" evidence="3">
    <location>
        <begin position="1253"/>
        <end position="1447"/>
    </location>
</feature>
<dbReference type="NCBIfam" id="TIGR01643">
    <property type="entry name" value="YD_repeat_2x"/>
    <property type="match status" value="6"/>
</dbReference>
<dbReference type="InterPro" id="IPR022385">
    <property type="entry name" value="Rhs_assc_core"/>
</dbReference>
<dbReference type="PANTHER" id="PTHR32305:SF15">
    <property type="entry name" value="PROTEIN RHSA-RELATED"/>
    <property type="match status" value="1"/>
</dbReference>
<dbReference type="PANTHER" id="PTHR32305">
    <property type="match status" value="1"/>
</dbReference>
<dbReference type="Pfam" id="PF05593">
    <property type="entry name" value="RHS_repeat"/>
    <property type="match status" value="2"/>
</dbReference>
<reference evidence="5" key="1">
    <citation type="journal article" date="2019" name="Int. J. Syst. Evol. Microbiol.">
        <title>The Global Catalogue of Microorganisms (GCM) 10K type strain sequencing project: providing services to taxonomists for standard genome sequencing and annotation.</title>
        <authorList>
            <consortium name="The Broad Institute Genomics Platform"/>
            <consortium name="The Broad Institute Genome Sequencing Center for Infectious Disease"/>
            <person name="Wu L."/>
            <person name="Ma J."/>
        </authorList>
    </citation>
    <scope>NUCLEOTIDE SEQUENCE [LARGE SCALE GENOMIC DNA]</scope>
    <source>
        <strain evidence="5">CGMCC 1.16225</strain>
    </source>
</reference>
<feature type="compositionally biased region" description="Pro residues" evidence="2">
    <location>
        <begin position="360"/>
        <end position="399"/>
    </location>
</feature>
<evidence type="ECO:0000256" key="1">
    <source>
        <dbReference type="ARBA" id="ARBA00022737"/>
    </source>
</evidence>
<evidence type="ECO:0000259" key="3">
    <source>
        <dbReference type="Pfam" id="PF25023"/>
    </source>
</evidence>
<dbReference type="EMBL" id="JBHUGZ010000016">
    <property type="protein sequence ID" value="MFD1985439.1"/>
    <property type="molecule type" value="Genomic_DNA"/>
</dbReference>
<dbReference type="InterPro" id="IPR031325">
    <property type="entry name" value="RHS_repeat"/>
</dbReference>
<evidence type="ECO:0000256" key="2">
    <source>
        <dbReference type="SAM" id="MobiDB-lite"/>
    </source>
</evidence>
<dbReference type="Gene3D" id="2.180.10.10">
    <property type="entry name" value="RHS repeat-associated core"/>
    <property type="match status" value="4"/>
</dbReference>
<gene>
    <name evidence="4" type="ORF">ACFSOZ_23285</name>
</gene>
<dbReference type="InterPro" id="IPR056823">
    <property type="entry name" value="TEN-like_YD-shell"/>
</dbReference>
<dbReference type="Gene3D" id="3.90.70.10">
    <property type="entry name" value="Cysteine proteinases"/>
    <property type="match status" value="1"/>
</dbReference>
<protein>
    <submittedName>
        <fullName evidence="4">RHS repeat-associated core domain-containing protein</fullName>
    </submittedName>
</protein>
<proteinExistence type="predicted"/>
<feature type="domain" description="Teneurin-like YD-shell" evidence="3">
    <location>
        <begin position="1016"/>
        <end position="1206"/>
    </location>
</feature>
<evidence type="ECO:0000313" key="5">
    <source>
        <dbReference type="Proteomes" id="UP001597405"/>
    </source>
</evidence>
<dbReference type="NCBIfam" id="TIGR03696">
    <property type="entry name" value="Rhs_assc_core"/>
    <property type="match status" value="1"/>
</dbReference>
<evidence type="ECO:0000313" key="4">
    <source>
        <dbReference type="EMBL" id="MFD1985439.1"/>
    </source>
</evidence>
<keyword evidence="1" id="KW-0677">Repeat</keyword>